<dbReference type="Gene3D" id="3.40.190.10">
    <property type="entry name" value="Periplasmic binding protein-like II"/>
    <property type="match status" value="2"/>
</dbReference>
<proteinExistence type="predicted"/>
<evidence type="ECO:0000256" key="1">
    <source>
        <dbReference type="SAM" id="MobiDB-lite"/>
    </source>
</evidence>
<reference evidence="3 4" key="1">
    <citation type="submission" date="2015-09" db="EMBL/GenBank/DDBJ databases">
        <authorList>
            <consortium name="Pathogen Informatics"/>
        </authorList>
    </citation>
    <scope>NUCLEOTIDE SEQUENCE [LARGE SCALE GENOMIC DNA]</scope>
    <source>
        <strain evidence="3 4">2789STDY5834876</strain>
    </source>
</reference>
<evidence type="ECO:0000313" key="3">
    <source>
        <dbReference type="EMBL" id="CUP34092.1"/>
    </source>
</evidence>
<organism evidence="3 4">
    <name type="scientific">Faecalicatena contorta</name>
    <dbReference type="NCBI Taxonomy" id="39482"/>
    <lineage>
        <taxon>Bacteria</taxon>
        <taxon>Bacillati</taxon>
        <taxon>Bacillota</taxon>
        <taxon>Clostridia</taxon>
        <taxon>Lachnospirales</taxon>
        <taxon>Lachnospiraceae</taxon>
        <taxon>Faecalicatena</taxon>
    </lineage>
</organism>
<feature type="chain" id="PRO_5038419750" evidence="2">
    <location>
        <begin position="21"/>
        <end position="446"/>
    </location>
</feature>
<dbReference type="SUPFAM" id="SSF53850">
    <property type="entry name" value="Periplasmic binding protein-like II"/>
    <property type="match status" value="1"/>
</dbReference>
<dbReference type="STRING" id="39482.ERS852491_04903"/>
<dbReference type="EMBL" id="CYZU01000085">
    <property type="protein sequence ID" value="CUP34092.1"/>
    <property type="molecule type" value="Genomic_DNA"/>
</dbReference>
<dbReference type="InterPro" id="IPR006059">
    <property type="entry name" value="SBP"/>
</dbReference>
<protein>
    <submittedName>
        <fullName evidence="3">Putative ABC transporter substrate-binding protein yesO</fullName>
    </submittedName>
</protein>
<dbReference type="PROSITE" id="PS51257">
    <property type="entry name" value="PROKAR_LIPOPROTEIN"/>
    <property type="match status" value="1"/>
</dbReference>
<keyword evidence="2" id="KW-0732">Signal</keyword>
<dbReference type="PANTHER" id="PTHR43649">
    <property type="entry name" value="ARABINOSE-BINDING PROTEIN-RELATED"/>
    <property type="match status" value="1"/>
</dbReference>
<feature type="region of interest" description="Disordered" evidence="1">
    <location>
        <begin position="25"/>
        <end position="52"/>
    </location>
</feature>
<dbReference type="Pfam" id="PF01547">
    <property type="entry name" value="SBP_bac_1"/>
    <property type="match status" value="1"/>
</dbReference>
<accession>A0A174MCK3</accession>
<feature type="signal peptide" evidence="2">
    <location>
        <begin position="1"/>
        <end position="20"/>
    </location>
</feature>
<evidence type="ECO:0000256" key="2">
    <source>
        <dbReference type="SAM" id="SignalP"/>
    </source>
</evidence>
<dbReference type="RefSeq" id="WP_242857661.1">
    <property type="nucleotide sequence ID" value="NZ_CYZU01000085.1"/>
</dbReference>
<sequence>MRKKLVSCLLVLSMVGTALLTGCSGNEKKEEAGASKETEKTEQASTGTDPAFTYDGDDVTLNFMFITGGENEFYNKTLPEMVNKQFPNIEIEVEELPSDNYKSTIQMKFASGEGPDMFEWWPDKQAEPLVEAGYCLDLSDLECIGDFREDMVDSFTFDDKNYAVPLGSSFLTTWYNQELFKEAGISEVPMNWDEFIACCDALKAKGITPIVMGDKDAYVIQFGTYMMGASCIYNENPDFDDQLYTGETKFTDAGWVDTIEKYQYLYDNGYVMADTLGLSHDQARQAFIDGRAAMTFDGSFGWEALMADGASEFERGIFMLPSNEKDEELVYNLTPAEGIFAGANEGHEDAVKAVMSYWFTEGTPLFEAWAESNDNIPVHNSLSDEREMIQEYMTRYDGLSTIYNLNNAWPSGVSDELTAKFQEVIAGEADAADVTKAMESKFEQVK</sequence>
<dbReference type="Proteomes" id="UP000095544">
    <property type="component" value="Unassembled WGS sequence"/>
</dbReference>
<dbReference type="InterPro" id="IPR050490">
    <property type="entry name" value="Bact_solute-bd_prot1"/>
</dbReference>
<feature type="compositionally biased region" description="Basic and acidic residues" evidence="1">
    <location>
        <begin position="26"/>
        <end position="42"/>
    </location>
</feature>
<gene>
    <name evidence="3" type="primary">yesO_5</name>
    <name evidence="3" type="ORF">ERS852491_04903</name>
</gene>
<evidence type="ECO:0000313" key="4">
    <source>
        <dbReference type="Proteomes" id="UP000095544"/>
    </source>
</evidence>
<dbReference type="AlphaFoldDB" id="A0A174MCK3"/>
<name>A0A174MCK3_9FIRM</name>